<dbReference type="Gene3D" id="3.40.640.10">
    <property type="entry name" value="Type I PLP-dependent aspartate aminotransferase-like (Major domain)"/>
    <property type="match status" value="1"/>
</dbReference>
<keyword evidence="2 6" id="KW-0032">Aminotransferase</keyword>
<accession>A0ABW7SVK8</accession>
<evidence type="ECO:0000256" key="1">
    <source>
        <dbReference type="ARBA" id="ARBA00001933"/>
    </source>
</evidence>
<dbReference type="RefSeq" id="WP_396683808.1">
    <property type="nucleotide sequence ID" value="NZ_JBIRPU010000023.1"/>
</dbReference>
<name>A0ABW7SVK8_9ACTN</name>
<evidence type="ECO:0000256" key="4">
    <source>
        <dbReference type="ARBA" id="ARBA00022898"/>
    </source>
</evidence>
<organism evidence="6 7">
    <name type="scientific">Micromonospora rubida</name>
    <dbReference type="NCBI Taxonomy" id="2697657"/>
    <lineage>
        <taxon>Bacteria</taxon>
        <taxon>Bacillati</taxon>
        <taxon>Actinomycetota</taxon>
        <taxon>Actinomycetes</taxon>
        <taxon>Micromonosporales</taxon>
        <taxon>Micromonosporaceae</taxon>
        <taxon>Micromonospora</taxon>
    </lineage>
</organism>
<gene>
    <name evidence="6" type="ORF">ACH4OY_25670</name>
</gene>
<evidence type="ECO:0000256" key="5">
    <source>
        <dbReference type="RuleBase" id="RU003560"/>
    </source>
</evidence>
<dbReference type="Gene3D" id="3.90.1150.10">
    <property type="entry name" value="Aspartate Aminotransferase, domain 1"/>
    <property type="match status" value="2"/>
</dbReference>
<reference evidence="6 7" key="1">
    <citation type="submission" date="2024-10" db="EMBL/GenBank/DDBJ databases">
        <title>The Natural Products Discovery Center: Release of the First 8490 Sequenced Strains for Exploring Actinobacteria Biosynthetic Diversity.</title>
        <authorList>
            <person name="Kalkreuter E."/>
            <person name="Kautsar S.A."/>
            <person name="Yang D."/>
            <person name="Bader C.D."/>
            <person name="Teijaro C.N."/>
            <person name="Fluegel L."/>
            <person name="Davis C.M."/>
            <person name="Simpson J.R."/>
            <person name="Lauterbach L."/>
            <person name="Steele A.D."/>
            <person name="Gui C."/>
            <person name="Meng S."/>
            <person name="Li G."/>
            <person name="Viehrig K."/>
            <person name="Ye F."/>
            <person name="Su P."/>
            <person name="Kiefer A.F."/>
            <person name="Nichols A."/>
            <person name="Cepeda A.J."/>
            <person name="Yan W."/>
            <person name="Fan B."/>
            <person name="Jiang Y."/>
            <person name="Adhikari A."/>
            <person name="Zheng C.-J."/>
            <person name="Schuster L."/>
            <person name="Cowan T.M."/>
            <person name="Smanski M.J."/>
            <person name="Chevrette M.G."/>
            <person name="De Carvalho L.P.S."/>
            <person name="Shen B."/>
        </authorList>
    </citation>
    <scope>NUCLEOTIDE SEQUENCE [LARGE SCALE GENOMIC DNA]</scope>
    <source>
        <strain evidence="6 7">NPDC021253</strain>
    </source>
</reference>
<keyword evidence="4 5" id="KW-0663">Pyridoxal phosphate</keyword>
<dbReference type="Pfam" id="PF00202">
    <property type="entry name" value="Aminotran_3"/>
    <property type="match status" value="1"/>
</dbReference>
<dbReference type="InterPro" id="IPR015424">
    <property type="entry name" value="PyrdxlP-dep_Trfase"/>
</dbReference>
<dbReference type="Proteomes" id="UP001611075">
    <property type="component" value="Unassembled WGS sequence"/>
</dbReference>
<evidence type="ECO:0000256" key="3">
    <source>
        <dbReference type="ARBA" id="ARBA00022679"/>
    </source>
</evidence>
<dbReference type="PANTHER" id="PTHR11986">
    <property type="entry name" value="AMINOTRANSFERASE CLASS III"/>
    <property type="match status" value="1"/>
</dbReference>
<evidence type="ECO:0000313" key="6">
    <source>
        <dbReference type="EMBL" id="MFI0796043.1"/>
    </source>
</evidence>
<sequence length="507" mass="54424">MTAAEPVTPGPAASAPFHLATLDVARLVAAEIEGSCLDPHRPLPSPTPRERLASNAAIFTSGGSAPRDIWIETALGARINGVLAETGASLDLLDLCSMTCNAVLGINDPWVKLKQTAFLLSAHPHYLPARIGSDLYYRVADRILRSMSDFGGPGDFVINLRQCNGSDAVELALHAAWKAADSPERRQLATFEGSYHGESIVASLICQDDSSEGSGRALIEQVDNVTSFPSPNCDDGGYLSPRTLATLAALECDGDRYFAVIIEPIQWRNSVHTIPLEFLRQLREICTRKSICLIFDEVQNAFGYTGTMFFAQNSGVCPDIIATGKALTSGHGALAIVIAKSRYQDIEPPFGGKTNSGDMLSFVAVDAVMDRLVGMDPAEAGALPAWLPADLTAELRTGLLATVYPHTAAMLDTLVRDLQQRFPTLIGAASGLGLIRGMKMLEANGEASGWLAAKAAQICLRHGVYVRRAGSALYLKPCLTTSAHDFETARDRLGRTFDELLQLRGVR</sequence>
<dbReference type="InterPro" id="IPR015421">
    <property type="entry name" value="PyrdxlP-dep_Trfase_major"/>
</dbReference>
<keyword evidence="7" id="KW-1185">Reference proteome</keyword>
<keyword evidence="3" id="KW-0808">Transferase</keyword>
<dbReference type="InterPro" id="IPR015422">
    <property type="entry name" value="PyrdxlP-dep_Trfase_small"/>
</dbReference>
<protein>
    <submittedName>
        <fullName evidence="6">Aminotransferase class III-fold pyridoxal phosphate-dependent enzyme</fullName>
    </submittedName>
</protein>
<evidence type="ECO:0000256" key="2">
    <source>
        <dbReference type="ARBA" id="ARBA00022576"/>
    </source>
</evidence>
<dbReference type="EMBL" id="JBIRPU010000023">
    <property type="protein sequence ID" value="MFI0796043.1"/>
    <property type="molecule type" value="Genomic_DNA"/>
</dbReference>
<dbReference type="PANTHER" id="PTHR11986:SF79">
    <property type="entry name" value="ACETYLORNITHINE AMINOTRANSFERASE, MITOCHONDRIAL"/>
    <property type="match status" value="1"/>
</dbReference>
<evidence type="ECO:0000313" key="7">
    <source>
        <dbReference type="Proteomes" id="UP001611075"/>
    </source>
</evidence>
<dbReference type="InterPro" id="IPR005814">
    <property type="entry name" value="Aminotrans_3"/>
</dbReference>
<comment type="similarity">
    <text evidence="5">Belongs to the class-III pyridoxal-phosphate-dependent aminotransferase family.</text>
</comment>
<proteinExistence type="inferred from homology"/>
<comment type="caution">
    <text evidence="6">The sequence shown here is derived from an EMBL/GenBank/DDBJ whole genome shotgun (WGS) entry which is preliminary data.</text>
</comment>
<dbReference type="SUPFAM" id="SSF53383">
    <property type="entry name" value="PLP-dependent transferases"/>
    <property type="match status" value="1"/>
</dbReference>
<dbReference type="InterPro" id="IPR050103">
    <property type="entry name" value="Class-III_PLP-dep_AT"/>
</dbReference>
<comment type="cofactor">
    <cofactor evidence="1">
        <name>pyridoxal 5'-phosphate</name>
        <dbReference type="ChEBI" id="CHEBI:597326"/>
    </cofactor>
</comment>
<dbReference type="GO" id="GO:0008483">
    <property type="term" value="F:transaminase activity"/>
    <property type="evidence" value="ECO:0007669"/>
    <property type="project" value="UniProtKB-KW"/>
</dbReference>